<organism evidence="12 13">
    <name type="scientific">Crocodylus porosus</name>
    <name type="common">Saltwater crocodile</name>
    <name type="synonym">Estuarine crocodile</name>
    <dbReference type="NCBI Taxonomy" id="8502"/>
    <lineage>
        <taxon>Eukaryota</taxon>
        <taxon>Metazoa</taxon>
        <taxon>Chordata</taxon>
        <taxon>Craniata</taxon>
        <taxon>Vertebrata</taxon>
        <taxon>Euteleostomi</taxon>
        <taxon>Archelosauria</taxon>
        <taxon>Archosauria</taxon>
        <taxon>Crocodylia</taxon>
        <taxon>Longirostres</taxon>
        <taxon>Crocodylidae</taxon>
        <taxon>Crocodylus</taxon>
    </lineage>
</organism>
<dbReference type="GO" id="GO:0003777">
    <property type="term" value="F:microtubule motor activity"/>
    <property type="evidence" value="ECO:0007669"/>
    <property type="project" value="InterPro"/>
</dbReference>
<evidence type="ECO:0000256" key="3">
    <source>
        <dbReference type="ARBA" id="ARBA00022618"/>
    </source>
</evidence>
<dbReference type="InterPro" id="IPR027417">
    <property type="entry name" value="P-loop_NTPase"/>
</dbReference>
<keyword evidence="10" id="KW-0131">Cell cycle</keyword>
<dbReference type="PANTHER" id="PTHR47971:SF25">
    <property type="entry name" value="KINESIN-LIKE PROTEIN KIF2C"/>
    <property type="match status" value="1"/>
</dbReference>
<dbReference type="GO" id="GO:0005524">
    <property type="term" value="F:ATP binding"/>
    <property type="evidence" value="ECO:0007669"/>
    <property type="project" value="UniProtKB-KW"/>
</dbReference>
<evidence type="ECO:0000256" key="8">
    <source>
        <dbReference type="ARBA" id="ARBA00023054"/>
    </source>
</evidence>
<keyword evidence="6" id="KW-0498">Mitosis</keyword>
<dbReference type="SMART" id="SM00129">
    <property type="entry name" value="KISc"/>
    <property type="match status" value="1"/>
</dbReference>
<keyword evidence="13" id="KW-1185">Reference proteome</keyword>
<proteinExistence type="predicted"/>
<dbReference type="Proteomes" id="UP000594220">
    <property type="component" value="Unplaced"/>
</dbReference>
<evidence type="ECO:0000313" key="12">
    <source>
        <dbReference type="Ensembl" id="ENSCPRP00005018477.1"/>
    </source>
</evidence>
<keyword evidence="8" id="KW-0175">Coiled coil</keyword>
<evidence type="ECO:0000256" key="9">
    <source>
        <dbReference type="ARBA" id="ARBA00023212"/>
    </source>
</evidence>
<dbReference type="Pfam" id="PF00225">
    <property type="entry name" value="Kinesin"/>
    <property type="match status" value="1"/>
</dbReference>
<sequence>GPSEGVKFCVCMRKRAFNKQELHKKKYVVLTVPSKTILLVQEPKLKDDLTKNLDNQAFKFDCLFTTKPLVQTVFQGGKAPCLAYGKMCSSKTHTMGVDFLENLNLEVYITFFEIYHGKVFDLLNKKAKLQVLKDGKQQRARWSASRSTRSGPPPLQAQVLLPSLPGPPQGPPPLWDSRASASIPAPTPCSHYTHPEVKAGVWAPLHAFHWGCLRSQHLSDTALPQAVLPGLPTPAGCSFW</sequence>
<dbReference type="GO" id="GO:0007018">
    <property type="term" value="P:microtubule-based movement"/>
    <property type="evidence" value="ECO:0007669"/>
    <property type="project" value="InterPro"/>
</dbReference>
<dbReference type="GeneTree" id="ENSGT00940000166881"/>
<keyword evidence="2" id="KW-0963">Cytoplasm</keyword>
<keyword evidence="5" id="KW-0547">Nucleotide-binding</keyword>
<dbReference type="Ensembl" id="ENSCPRT00005021620.1">
    <property type="protein sequence ID" value="ENSCPRP00005018477.1"/>
    <property type="gene ID" value="ENSCPRG00005012911.1"/>
</dbReference>
<evidence type="ECO:0000256" key="1">
    <source>
        <dbReference type="ARBA" id="ARBA00004245"/>
    </source>
</evidence>
<reference evidence="12" key="2">
    <citation type="submission" date="2025-09" db="UniProtKB">
        <authorList>
            <consortium name="Ensembl"/>
        </authorList>
    </citation>
    <scope>IDENTIFICATION</scope>
</reference>
<comment type="subcellular location">
    <subcellularLocation>
        <location evidence="1">Cytoplasm</location>
        <location evidence="1">Cytoskeleton</location>
    </subcellularLocation>
</comment>
<dbReference type="AlphaFoldDB" id="A0A7M4F2E3"/>
<evidence type="ECO:0000256" key="5">
    <source>
        <dbReference type="ARBA" id="ARBA00022741"/>
    </source>
</evidence>
<dbReference type="GO" id="GO:0005874">
    <property type="term" value="C:microtubule"/>
    <property type="evidence" value="ECO:0007669"/>
    <property type="project" value="UniProtKB-KW"/>
</dbReference>
<keyword evidence="9" id="KW-0206">Cytoskeleton</keyword>
<dbReference type="GO" id="GO:0007019">
    <property type="term" value="P:microtubule depolymerization"/>
    <property type="evidence" value="ECO:0007669"/>
    <property type="project" value="TreeGrafter"/>
</dbReference>
<protein>
    <recommendedName>
        <fullName evidence="11">Kinesin motor domain-containing protein</fullName>
    </recommendedName>
</protein>
<dbReference type="PANTHER" id="PTHR47971">
    <property type="entry name" value="KINESIN-RELATED PROTEIN 6"/>
    <property type="match status" value="1"/>
</dbReference>
<evidence type="ECO:0000256" key="4">
    <source>
        <dbReference type="ARBA" id="ARBA00022701"/>
    </source>
</evidence>
<evidence type="ECO:0000256" key="10">
    <source>
        <dbReference type="ARBA" id="ARBA00023306"/>
    </source>
</evidence>
<feature type="domain" description="Kinesin motor" evidence="11">
    <location>
        <begin position="3"/>
        <end position="199"/>
    </location>
</feature>
<dbReference type="InterPro" id="IPR036961">
    <property type="entry name" value="Kinesin_motor_dom_sf"/>
</dbReference>
<evidence type="ECO:0000259" key="11">
    <source>
        <dbReference type="SMART" id="SM00129"/>
    </source>
</evidence>
<dbReference type="InterPro" id="IPR001752">
    <property type="entry name" value="Kinesin_motor_dom"/>
</dbReference>
<keyword evidence="3" id="KW-0132">Cell division</keyword>
<evidence type="ECO:0000313" key="13">
    <source>
        <dbReference type="Proteomes" id="UP000594220"/>
    </source>
</evidence>
<evidence type="ECO:0000256" key="7">
    <source>
        <dbReference type="ARBA" id="ARBA00022840"/>
    </source>
</evidence>
<dbReference type="GO" id="GO:0008017">
    <property type="term" value="F:microtubule binding"/>
    <property type="evidence" value="ECO:0007669"/>
    <property type="project" value="InterPro"/>
</dbReference>
<evidence type="ECO:0000256" key="2">
    <source>
        <dbReference type="ARBA" id="ARBA00022490"/>
    </source>
</evidence>
<dbReference type="GO" id="GO:0051301">
    <property type="term" value="P:cell division"/>
    <property type="evidence" value="ECO:0007669"/>
    <property type="project" value="UniProtKB-KW"/>
</dbReference>
<keyword evidence="4" id="KW-0493">Microtubule</keyword>
<dbReference type="Gene3D" id="3.40.850.10">
    <property type="entry name" value="Kinesin motor domain"/>
    <property type="match status" value="1"/>
</dbReference>
<dbReference type="InterPro" id="IPR027640">
    <property type="entry name" value="Kinesin-like_fam"/>
</dbReference>
<accession>A0A7M4F2E3</accession>
<reference evidence="12" key="1">
    <citation type="submission" date="2025-08" db="UniProtKB">
        <authorList>
            <consortium name="Ensembl"/>
        </authorList>
    </citation>
    <scope>IDENTIFICATION</scope>
</reference>
<dbReference type="SUPFAM" id="SSF52540">
    <property type="entry name" value="P-loop containing nucleoside triphosphate hydrolases"/>
    <property type="match status" value="1"/>
</dbReference>
<keyword evidence="7" id="KW-0067">ATP-binding</keyword>
<name>A0A7M4F2E3_CROPO</name>
<evidence type="ECO:0000256" key="6">
    <source>
        <dbReference type="ARBA" id="ARBA00022776"/>
    </source>
</evidence>